<reference evidence="6 7" key="1">
    <citation type="journal article" date="2016" name="Sci. Rep.">
        <title>The genome sequence of the outbreeding globe artichoke constructed de novo incorporating a phase-aware low-pass sequencing strategy of F1 progeny.</title>
        <authorList>
            <person name="Scaglione D."/>
            <person name="Reyes-Chin-Wo S."/>
            <person name="Acquadro A."/>
            <person name="Froenicke L."/>
            <person name="Portis E."/>
            <person name="Beitel C."/>
            <person name="Tirone M."/>
            <person name="Mauro R."/>
            <person name="Lo Monaco A."/>
            <person name="Mauromicale G."/>
            <person name="Faccioli P."/>
            <person name="Cattivelli L."/>
            <person name="Rieseberg L."/>
            <person name="Michelmore R."/>
            <person name="Lanteri S."/>
        </authorList>
    </citation>
    <scope>NUCLEOTIDE SEQUENCE [LARGE SCALE GENOMIC DNA]</scope>
    <source>
        <strain evidence="6">2C</strain>
    </source>
</reference>
<evidence type="ECO:0000313" key="6">
    <source>
        <dbReference type="EMBL" id="KVI04986.1"/>
    </source>
</evidence>
<organism evidence="6 7">
    <name type="scientific">Cynara cardunculus var. scolymus</name>
    <name type="common">Globe artichoke</name>
    <name type="synonym">Cynara scolymus</name>
    <dbReference type="NCBI Taxonomy" id="59895"/>
    <lineage>
        <taxon>Eukaryota</taxon>
        <taxon>Viridiplantae</taxon>
        <taxon>Streptophyta</taxon>
        <taxon>Embryophyta</taxon>
        <taxon>Tracheophyta</taxon>
        <taxon>Spermatophyta</taxon>
        <taxon>Magnoliopsida</taxon>
        <taxon>eudicotyledons</taxon>
        <taxon>Gunneridae</taxon>
        <taxon>Pentapetalae</taxon>
        <taxon>asterids</taxon>
        <taxon>campanulids</taxon>
        <taxon>Asterales</taxon>
        <taxon>Asteraceae</taxon>
        <taxon>Carduoideae</taxon>
        <taxon>Cardueae</taxon>
        <taxon>Carduinae</taxon>
        <taxon>Cynara</taxon>
    </lineage>
</organism>
<sequence>MDDIVSECKKRMARFRIQELKDVLSQLGVAKTGRKQELVDRILALLSGEEDIHGPKNKFIRKEDVAKIIDDTYKKMQPTGANDPVTGGHCVSDSSSITPREEIVDQKIRCPCGSPLKTEFMIQCADPQCHVLQHIHCVIILDESTEGVPDA</sequence>
<evidence type="ECO:0000256" key="4">
    <source>
        <dbReference type="SAM" id="MobiDB-lite"/>
    </source>
</evidence>
<keyword evidence="7" id="KW-1185">Reference proteome</keyword>
<feature type="non-terminal residue" evidence="6">
    <location>
        <position position="151"/>
    </location>
</feature>
<keyword evidence="3" id="KW-0862">Zinc</keyword>
<dbReference type="STRING" id="59895.A0A103Y9G6"/>
<evidence type="ECO:0000256" key="3">
    <source>
        <dbReference type="ARBA" id="ARBA00022833"/>
    </source>
</evidence>
<accession>A0A103Y9G6</accession>
<keyword evidence="2" id="KW-0863">Zinc-finger</keyword>
<dbReference type="AlphaFoldDB" id="A0A103Y9G6"/>
<feature type="domain" description="SAP" evidence="5">
    <location>
        <begin position="12"/>
        <end position="46"/>
    </location>
</feature>
<dbReference type="Gramene" id="KVI04986">
    <property type="protein sequence ID" value="KVI04986"/>
    <property type="gene ID" value="Ccrd_016687"/>
</dbReference>
<keyword evidence="1" id="KW-0479">Metal-binding</keyword>
<protein>
    <submittedName>
        <fullName evidence="6">SAP domain-containing protein</fullName>
    </submittedName>
</protein>
<dbReference type="SMART" id="SM00513">
    <property type="entry name" value="SAP"/>
    <property type="match status" value="1"/>
</dbReference>
<evidence type="ECO:0000256" key="2">
    <source>
        <dbReference type="ARBA" id="ARBA00022771"/>
    </source>
</evidence>
<dbReference type="OMA" id="CEACRIN"/>
<dbReference type="SUPFAM" id="SSF57903">
    <property type="entry name" value="FYVE/PHD zinc finger"/>
    <property type="match status" value="1"/>
</dbReference>
<dbReference type="InterPro" id="IPR036361">
    <property type="entry name" value="SAP_dom_sf"/>
</dbReference>
<comment type="caution">
    <text evidence="6">The sequence shown here is derived from an EMBL/GenBank/DDBJ whole genome shotgun (WGS) entry which is preliminary data.</text>
</comment>
<dbReference type="InterPro" id="IPR013083">
    <property type="entry name" value="Znf_RING/FYVE/PHD"/>
</dbReference>
<dbReference type="EMBL" id="LEKV01001892">
    <property type="protein sequence ID" value="KVI04986.1"/>
    <property type="molecule type" value="Genomic_DNA"/>
</dbReference>
<dbReference type="PANTHER" id="PTHR10782">
    <property type="entry name" value="ZINC FINGER MIZ DOMAIN-CONTAINING PROTEIN"/>
    <property type="match status" value="1"/>
</dbReference>
<evidence type="ECO:0000313" key="7">
    <source>
        <dbReference type="Proteomes" id="UP000243975"/>
    </source>
</evidence>
<dbReference type="SUPFAM" id="SSF68906">
    <property type="entry name" value="SAP domain"/>
    <property type="match status" value="1"/>
</dbReference>
<name>A0A103Y9G6_CYNCS</name>
<dbReference type="PANTHER" id="PTHR10782:SF80">
    <property type="entry name" value="CHROMATIN REGULATOR PHD FAMILY"/>
    <property type="match status" value="1"/>
</dbReference>
<evidence type="ECO:0000259" key="5">
    <source>
        <dbReference type="PROSITE" id="PS50800"/>
    </source>
</evidence>
<dbReference type="Pfam" id="PF02037">
    <property type="entry name" value="SAP"/>
    <property type="match status" value="1"/>
</dbReference>
<gene>
    <name evidence="6" type="ORF">Ccrd_016687</name>
</gene>
<dbReference type="GO" id="GO:0061665">
    <property type="term" value="F:SUMO ligase activity"/>
    <property type="evidence" value="ECO:0007669"/>
    <property type="project" value="TreeGrafter"/>
</dbReference>
<dbReference type="Gene3D" id="3.30.40.10">
    <property type="entry name" value="Zinc/RING finger domain, C3HC4 (zinc finger)"/>
    <property type="match status" value="1"/>
</dbReference>
<dbReference type="Gene3D" id="1.10.720.30">
    <property type="entry name" value="SAP domain"/>
    <property type="match status" value="1"/>
</dbReference>
<evidence type="ECO:0000256" key="1">
    <source>
        <dbReference type="ARBA" id="ARBA00022723"/>
    </source>
</evidence>
<dbReference type="InterPro" id="IPR003034">
    <property type="entry name" value="SAP_dom"/>
</dbReference>
<dbReference type="PROSITE" id="PS50800">
    <property type="entry name" value="SAP"/>
    <property type="match status" value="1"/>
</dbReference>
<dbReference type="GO" id="GO:0008270">
    <property type="term" value="F:zinc ion binding"/>
    <property type="evidence" value="ECO:0007669"/>
    <property type="project" value="UniProtKB-KW"/>
</dbReference>
<dbReference type="GO" id="GO:0000785">
    <property type="term" value="C:chromatin"/>
    <property type="evidence" value="ECO:0007669"/>
    <property type="project" value="TreeGrafter"/>
</dbReference>
<feature type="region of interest" description="Disordered" evidence="4">
    <location>
        <begin position="77"/>
        <end position="96"/>
    </location>
</feature>
<dbReference type="Proteomes" id="UP000243975">
    <property type="component" value="Unassembled WGS sequence"/>
</dbReference>
<dbReference type="GO" id="GO:0016925">
    <property type="term" value="P:protein sumoylation"/>
    <property type="evidence" value="ECO:0007669"/>
    <property type="project" value="TreeGrafter"/>
</dbReference>
<dbReference type="InterPro" id="IPR011011">
    <property type="entry name" value="Znf_FYVE_PHD"/>
</dbReference>
<proteinExistence type="predicted"/>